<evidence type="ECO:0000313" key="26">
    <source>
        <dbReference type="Proteomes" id="UP000236349"/>
    </source>
</evidence>
<evidence type="ECO:0000313" key="11">
    <source>
        <dbReference type="EMBL" id="COW38870.1"/>
    </source>
</evidence>
<evidence type="ECO:0000313" key="20">
    <source>
        <dbReference type="Proteomes" id="UP000046680"/>
    </source>
</evidence>
<evidence type="ECO:0000313" key="7">
    <source>
        <dbReference type="EMBL" id="CLW47782.1"/>
    </source>
</evidence>
<evidence type="ECO:0000313" key="12">
    <source>
        <dbReference type="EMBL" id="COX44138.1"/>
    </source>
</evidence>
<reference evidence="14 25" key="4">
    <citation type="submission" date="2016-04" db="EMBL/GenBank/DDBJ databases">
        <authorList>
            <person name="Bigi M."/>
            <person name="Bigi F."/>
            <person name="Soria M.A."/>
        </authorList>
    </citation>
    <scope>NUCLEOTIDE SEQUENCE [LARGE SCALE GENOMIC DNA]</scope>
    <source>
        <strain evidence="14 25">6548</strain>
    </source>
</reference>
<evidence type="ECO:0000256" key="1">
    <source>
        <dbReference type="ARBA" id="ARBA00007637"/>
    </source>
</evidence>
<dbReference type="STRING" id="115862.BBG46_19665"/>
<evidence type="ECO:0000313" key="17">
    <source>
        <dbReference type="Proteomes" id="UP000039021"/>
    </source>
</evidence>
<evidence type="ECO:0000313" key="25">
    <source>
        <dbReference type="Proteomes" id="UP000189452"/>
    </source>
</evidence>
<evidence type="ECO:0000313" key="19">
    <source>
        <dbReference type="Proteomes" id="UP000044938"/>
    </source>
</evidence>
<dbReference type="InterPro" id="IPR001509">
    <property type="entry name" value="Epimerase_deHydtase"/>
</dbReference>
<reference evidence="15" key="8">
    <citation type="submission" date="2018-07" db="EMBL/GenBank/DDBJ databases">
        <authorList>
            <person name="Shah S."/>
            <person name="Brown T."/>
            <person name="Auld S."/>
            <person name="Bratton K."/>
            <person name="Narechania A."/>
            <person name="Mathema B."/>
            <person name="Gandhi N."/>
        </authorList>
    </citation>
    <scope>NUCLEOTIDE SEQUENCE</scope>
    <source>
        <strain evidence="15">32301_S10</strain>
    </source>
</reference>
<evidence type="ECO:0000313" key="23">
    <source>
        <dbReference type="Proteomes" id="UP000048948"/>
    </source>
</evidence>
<keyword evidence="4" id="KW-0456">Lyase</keyword>
<organism evidence="4 21">
    <name type="scientific">Mycobacterium tuberculosis</name>
    <dbReference type="NCBI Taxonomy" id="1773"/>
    <lineage>
        <taxon>Bacteria</taxon>
        <taxon>Bacillati</taxon>
        <taxon>Actinomycetota</taxon>
        <taxon>Actinomycetes</taxon>
        <taxon>Mycobacteriales</taxon>
        <taxon>Mycobacteriaceae</taxon>
        <taxon>Mycobacterium</taxon>
        <taxon>Mycobacterium tuberculosis complex</taxon>
    </lineage>
</organism>
<comment type="similarity">
    <text evidence="1">Belongs to the NAD(P)-dependent epimerase/dehydratase family.</text>
</comment>
<dbReference type="SUPFAM" id="SSF51735">
    <property type="entry name" value="NAD(P)-binding Rossmann-fold domains"/>
    <property type="match status" value="1"/>
</dbReference>
<dbReference type="GO" id="GO:0016831">
    <property type="term" value="F:carboxy-lyase activity"/>
    <property type="evidence" value="ECO:0007669"/>
    <property type="project" value="InterPro"/>
</dbReference>
<dbReference type="SMR" id="A0A045H745"/>
<dbReference type="Proteomes" id="UP000046947">
    <property type="component" value="Unassembled WGS sequence"/>
</dbReference>
<proteinExistence type="inferred from homology"/>
<dbReference type="EMBL" id="COPH01000020">
    <property type="protein sequence ID" value="CLW47782.1"/>
    <property type="molecule type" value="Genomic_DNA"/>
</dbReference>
<reference evidence="13 28" key="9">
    <citation type="submission" date="2021-03" db="EMBL/GenBank/DDBJ databases">
        <title>Whole Genome Sequencing of Mycobacterium tuberculosis clinical isolates from Arunachal Pradesh, India.</title>
        <authorList>
            <person name="Singh S."/>
            <person name="Mudliar S.R."/>
            <person name="Kulsum U."/>
            <person name="Rufai S.B."/>
            <person name="Singh P.K."/>
            <person name="Umpo M."/>
            <person name="Nyori M."/>
        </authorList>
    </citation>
    <scope>NUCLEOTIDE SEQUENCE [LARGE SCALE GENOMIC DNA]</scope>
    <source>
        <strain evidence="13 28">OMICS/BPL/0142/20/SP</strain>
    </source>
</reference>
<dbReference type="Proteomes" id="UP000048948">
    <property type="component" value="Unassembled WGS sequence"/>
</dbReference>
<dbReference type="EMBL" id="CNGE01000275">
    <property type="protein sequence ID" value="CKS37417.1"/>
    <property type="molecule type" value="Genomic_DNA"/>
</dbReference>
<dbReference type="GO" id="GO:0008446">
    <property type="term" value="F:GDP-mannose 4,6-dehydratase activity"/>
    <property type="evidence" value="ECO:0007669"/>
    <property type="project" value="UniProtKB-EC"/>
</dbReference>
<dbReference type="EC" id="4.2.1.47" evidence="13"/>
<evidence type="ECO:0000313" key="24">
    <source>
        <dbReference type="Proteomes" id="UP000050139"/>
    </source>
</evidence>
<dbReference type="Proteomes" id="UP000048600">
    <property type="component" value="Unassembled WGS sequence"/>
</dbReference>
<evidence type="ECO:0000313" key="5">
    <source>
        <dbReference type="EMBL" id="CFR65221.1"/>
    </source>
</evidence>
<dbReference type="EMBL" id="CGCX01000031">
    <property type="protein sequence ID" value="CFR65221.1"/>
    <property type="molecule type" value="Genomic_DNA"/>
</dbReference>
<dbReference type="Proteomes" id="UP000256381">
    <property type="component" value="Unassembled WGS sequence"/>
</dbReference>
<evidence type="ECO:0000313" key="16">
    <source>
        <dbReference type="Proteomes" id="UP000038802"/>
    </source>
</evidence>
<dbReference type="RefSeq" id="WP_003420612.1">
    <property type="nucleotide sequence ID" value="NZ_AP017901.1"/>
</dbReference>
<dbReference type="Proteomes" id="UP000038802">
    <property type="component" value="Unassembled WGS sequence"/>
</dbReference>
<gene>
    <name evidence="4" type="primary">rmlB_1</name>
    <name evidence="14" type="synonym">rfbB</name>
    <name evidence="6" type="synonym">rmlB_2</name>
    <name evidence="14" type="ORF">A4S10_03963</name>
    <name evidence="3" type="ORF">CAB90_04231</name>
    <name evidence="15" type="ORF">DSJ38_19395</name>
    <name evidence="5" type="ORF">ERS007657_00163</name>
    <name evidence="8" type="ORF">ERS007661_02007</name>
    <name evidence="4" type="ORF">ERS007688_01804</name>
    <name evidence="10" type="ORF">ERS007703_02344</name>
    <name evidence="9" type="ORF">ERS007720_00416</name>
    <name evidence="12" type="ORF">ERS007739_01294</name>
    <name evidence="11" type="ORF">ERS007741_02381</name>
    <name evidence="6" type="ORF">ERS027646_01740</name>
    <name evidence="7" type="ORF">ERS094118_02636</name>
    <name evidence="13" type="ORF">J8J21_02815</name>
</gene>
<evidence type="ECO:0000313" key="9">
    <source>
        <dbReference type="EMBL" id="COV53247.1"/>
    </source>
</evidence>
<evidence type="ECO:0000313" key="4">
    <source>
        <dbReference type="EMBL" id="CFE50828.1"/>
    </source>
</evidence>
<evidence type="ECO:0000313" key="18">
    <source>
        <dbReference type="Proteomes" id="UP000039217"/>
    </source>
</evidence>
<dbReference type="AlphaFoldDB" id="A0A045H745"/>
<dbReference type="Proteomes" id="UP000189452">
    <property type="component" value="Chromosome"/>
</dbReference>
<dbReference type="OMA" id="LHTPYQV"/>
<dbReference type="CDD" id="cd05257">
    <property type="entry name" value="Arna_like_SDR_e"/>
    <property type="match status" value="1"/>
</dbReference>
<dbReference type="EMBL" id="CSAJ01000030">
    <property type="protein sequence ID" value="COV53247.1"/>
    <property type="molecule type" value="Genomic_DNA"/>
</dbReference>
<evidence type="ECO:0000313" key="6">
    <source>
        <dbReference type="EMBL" id="CKS37417.1"/>
    </source>
</evidence>
<dbReference type="InterPro" id="IPR045869">
    <property type="entry name" value="Arna-like_SDR_e"/>
</dbReference>
<reference evidence="15 27" key="5">
    <citation type="journal article" date="2017" name="N. Engl. J. Med.">
        <title>Transmission of Extensively Drug-Resistant Tuberculosis in South Africa.</title>
        <authorList>
            <person name="Shah N.S."/>
            <person name="Auld S.C."/>
            <person name="Brust J.C."/>
            <person name="Mathema B."/>
            <person name="Ismail N."/>
            <person name="Moodley P."/>
            <person name="Mlisana K."/>
            <person name="Allana S."/>
            <person name="Campbell A."/>
            <person name="Mthiyane T."/>
            <person name="Morris N."/>
            <person name="Mpangase P."/>
            <person name="van der Meulen H."/>
            <person name="Omar S.V."/>
            <person name="Brown T.S."/>
            <person name="Narechania A."/>
            <person name="Shaskina E."/>
            <person name="Kapwata T."/>
            <person name="Kreiswirth B."/>
            <person name="Gandhi N.R."/>
        </authorList>
    </citation>
    <scope>NUCLEOTIDE SEQUENCE [LARGE SCALE GENOMIC DNA]</scope>
    <source>
        <strain evidence="15 27">32301_S10</strain>
    </source>
</reference>
<evidence type="ECO:0000313" key="3">
    <source>
        <dbReference type="EMBL" id="AUS53002.1"/>
    </source>
</evidence>
<evidence type="ECO:0000313" key="28">
    <source>
        <dbReference type="Proteomes" id="UP000671119"/>
    </source>
</evidence>
<dbReference type="Proteomes" id="UP000236349">
    <property type="component" value="Chromosome"/>
</dbReference>
<evidence type="ECO:0000313" key="15">
    <source>
        <dbReference type="EMBL" id="REQ48224.1"/>
    </source>
</evidence>
<dbReference type="Proteomes" id="UP000044938">
    <property type="component" value="Unassembled WGS sequence"/>
</dbReference>
<dbReference type="EMBL" id="JAGIZI010000003">
    <property type="protein sequence ID" value="MBP0682082.1"/>
    <property type="molecule type" value="Genomic_DNA"/>
</dbReference>
<dbReference type="PATRIC" id="fig|1773.206.peg.580"/>
<accession>A0A045H745</accession>
<dbReference type="Proteomes" id="UP000671119">
    <property type="component" value="Unassembled WGS sequence"/>
</dbReference>
<dbReference type="InterPro" id="IPR036291">
    <property type="entry name" value="NAD(P)-bd_dom_sf"/>
</dbReference>
<evidence type="ECO:0000313" key="27">
    <source>
        <dbReference type="Proteomes" id="UP000256381"/>
    </source>
</evidence>
<dbReference type="GO" id="GO:0008460">
    <property type="term" value="F:dTDP-glucose 4,6-dehydratase activity"/>
    <property type="evidence" value="ECO:0007669"/>
    <property type="project" value="UniProtKB-EC"/>
</dbReference>
<reference evidence="14 25" key="6">
    <citation type="submission" date="2017-02" db="EMBL/GenBank/DDBJ databases">
        <title>Protein polymorphisms may explain contrasting epidemiological fitness of two variants of a multidrug-resistant Mycobacterium tuberculosis strain.</title>
        <authorList>
            <person name="Bigi M.M."/>
            <person name="Lopez B."/>
            <person name="Blanco F.C."/>
            <person name="Sasiain M.C."/>
            <person name="De La Barrera S."/>
            <person name="Ritacco V."/>
            <person name="Bigi F."/>
            <person name="Soria M.A."/>
        </authorList>
    </citation>
    <scope>NUCLEOTIDE SEQUENCE [LARGE SCALE GENOMIC DNA]</scope>
    <source>
        <strain evidence="14 25">6548</strain>
    </source>
</reference>
<dbReference type="EMBL" id="CHKL01000267">
    <property type="protein sequence ID" value="COW38870.1"/>
    <property type="molecule type" value="Genomic_DNA"/>
</dbReference>
<sequence length="326" mass="36306">MEILVTGGAGFQGSHLTESLLANGHWVTVLDKSSRNAVRNMQGFRSHDRAAFISGSVTDGQTIDRAVRDHHVVFHLAAHVNVDQSLGDPESFLETNVMGTYRVLEAVRRYRNRLIYVSTCEVYGDGHNLKEGERLDEHAELKPNSPYGASKAAADRLCYSYFRSYGLDVTIVRPFNIFGVRQKAGRFGALIPRLVRQGINGEGLTIFGAGSATRDYLYVSDIVGAYNLVLRTPTLRGQAINFASGKDTRVRDIVEYVADKFGARIEHRDARPGEVQRFPADISLAKSIGFQPQVEIWDGIDRYINWAKDQPQYPYEQDGFSGSSVL</sequence>
<feature type="domain" description="NAD-dependent epimerase/dehydratase" evidence="2">
    <location>
        <begin position="3"/>
        <end position="235"/>
    </location>
</feature>
<reference evidence="16 17" key="3">
    <citation type="submission" date="2015-03" db="EMBL/GenBank/DDBJ databases">
        <authorList>
            <consortium name="Pathogen Informatics"/>
        </authorList>
    </citation>
    <scope>NUCLEOTIDE SEQUENCE [LARGE SCALE GENOMIC DNA]</scope>
    <source>
        <strain evidence="6 23">Bir 172</strain>
        <strain evidence="5 20">C09601061</strain>
        <strain evidence="8 18">D00501624</strain>
        <strain evidence="4 21">H09601792</strain>
        <strain evidence="16">K00500041</strain>
        <strain evidence="9 19">M09401471</strain>
        <strain evidence="17">N09902308</strain>
        <strain evidence="11 22">P00601463</strain>
    </source>
</reference>
<evidence type="ECO:0000313" key="8">
    <source>
        <dbReference type="EMBL" id="CNV30027.1"/>
    </source>
</evidence>
<reference evidence="3 26" key="7">
    <citation type="submission" date="2017-10" db="EMBL/GenBank/DDBJ databases">
        <title>Clinical isolate obtained from a human patient with meningeal tuberculosis in michoacan, Mexico.</title>
        <authorList>
            <person name="Guillen-Nepita A.L."/>
            <person name="Negrete-Paz A.M."/>
            <person name="Vazquez-Marrufo G."/>
            <person name="Cruz-Hernandez A."/>
            <person name="Fresia P."/>
            <person name="Naya H."/>
            <person name="Vazquez-Garciduenas M.S."/>
        </authorList>
    </citation>
    <scope>NUCLEOTIDE SEQUENCE [LARGE SCALE GENOMIC DNA]</scope>
    <source>
        <strain evidence="26">Beijing/MYC004</strain>
        <strain evidence="3">MYC004</strain>
    </source>
</reference>
<evidence type="ECO:0000313" key="22">
    <source>
        <dbReference type="Proteomes" id="UP000048600"/>
    </source>
</evidence>
<evidence type="ECO:0000313" key="21">
    <source>
        <dbReference type="Proteomes" id="UP000046947"/>
    </source>
</evidence>
<name>A0A045H745_MYCTX</name>
<dbReference type="Proteomes" id="UP000039217">
    <property type="component" value="Unassembled WGS sequence"/>
</dbReference>
<dbReference type="Proteomes" id="UP000046680">
    <property type="component" value="Unassembled WGS sequence"/>
</dbReference>
<dbReference type="EMBL" id="QTBD01000220">
    <property type="protein sequence ID" value="REQ48224.1"/>
    <property type="molecule type" value="Genomic_DNA"/>
</dbReference>
<evidence type="ECO:0000313" key="14">
    <source>
        <dbReference type="EMBL" id="OMH61763.1"/>
    </source>
</evidence>
<dbReference type="Gene3D" id="3.40.50.720">
    <property type="entry name" value="NAD(P)-binding Rossmann-like Domain"/>
    <property type="match status" value="1"/>
</dbReference>
<dbReference type="EC" id="4.2.1.46" evidence="4"/>
<dbReference type="Proteomes" id="UP000039021">
    <property type="component" value="Unassembled WGS sequence"/>
</dbReference>
<dbReference type="Proteomes" id="UP000050139">
    <property type="component" value="Unassembled WGS sequence"/>
</dbReference>
<dbReference type="EMBL" id="LWDQ01000001">
    <property type="protein sequence ID" value="OMH61763.1"/>
    <property type="molecule type" value="Genomic_DNA"/>
</dbReference>
<evidence type="ECO:0000313" key="13">
    <source>
        <dbReference type="EMBL" id="MBP0682082.1"/>
    </source>
</evidence>
<dbReference type="EMBL" id="CSAE01000248">
    <property type="protein sequence ID" value="COV93628.1"/>
    <property type="molecule type" value="Genomic_DNA"/>
</dbReference>
<dbReference type="PANTHER" id="PTHR43000">
    <property type="entry name" value="DTDP-D-GLUCOSE 4,6-DEHYDRATASE-RELATED"/>
    <property type="match status" value="1"/>
</dbReference>
<dbReference type="EMBL" id="CFOH01000254">
    <property type="protein sequence ID" value="CFE50828.1"/>
    <property type="molecule type" value="Genomic_DNA"/>
</dbReference>
<evidence type="ECO:0000259" key="2">
    <source>
        <dbReference type="Pfam" id="PF01370"/>
    </source>
</evidence>
<dbReference type="EMBL" id="CSBK01000476">
    <property type="protein sequence ID" value="COX44138.1"/>
    <property type="molecule type" value="Genomic_DNA"/>
</dbReference>
<evidence type="ECO:0000313" key="10">
    <source>
        <dbReference type="EMBL" id="COV93628.1"/>
    </source>
</evidence>
<reference evidence="7 24" key="1">
    <citation type="submission" date="2015-03" db="EMBL/GenBank/DDBJ databases">
        <authorList>
            <consortium name="Pathogen Informatics"/>
            <person name="Murphy D."/>
        </authorList>
    </citation>
    <scope>NUCLEOTIDE SEQUENCE</scope>
    <source>
        <strain evidence="7 24">0268S</strain>
        <strain evidence="12">N09902308</strain>
    </source>
</reference>
<dbReference type="EMBL" id="CP024614">
    <property type="protein sequence ID" value="AUS53002.1"/>
    <property type="molecule type" value="Genomic_DNA"/>
</dbReference>
<reference evidence="10" key="2">
    <citation type="submission" date="2015-03" db="EMBL/GenBank/DDBJ databases">
        <authorList>
            <person name="Murphy D."/>
        </authorList>
    </citation>
    <scope>NUCLEOTIDE SEQUENCE [LARGE SCALE GENOMIC DNA]</scope>
    <source>
        <strain evidence="10">K00500041</strain>
    </source>
</reference>
<dbReference type="EMBL" id="CQQC01000637">
    <property type="protein sequence ID" value="CNV30027.1"/>
    <property type="molecule type" value="Genomic_DNA"/>
</dbReference>
<dbReference type="Pfam" id="PF01370">
    <property type="entry name" value="Epimerase"/>
    <property type="match status" value="1"/>
</dbReference>
<protein>
    <submittedName>
        <fullName evidence="13">GDP-mannose 4,6-dehydratase</fullName>
        <ecNumber evidence="13">4.2.1.47</ecNumber>
    </submittedName>
    <submittedName>
        <fullName evidence="15">NAD-dependent epimerase/dehydratase family protein</fullName>
    </submittedName>
    <submittedName>
        <fullName evidence="4">dTDP-glucose 4,6-dehydratase</fullName>
        <ecNumber evidence="4">4.2.1.46</ecNumber>
    </submittedName>
</protein>